<protein>
    <submittedName>
        <fullName evidence="2">Outer membrane biogenesis protein BamB</fullName>
    </submittedName>
</protein>
<comment type="caution">
    <text evidence="2">The sequence shown here is derived from an EMBL/GenBank/DDBJ whole genome shotgun (WGS) entry which is preliminary data.</text>
</comment>
<dbReference type="EMBL" id="SJPL01000001">
    <property type="protein sequence ID" value="TWT70626.1"/>
    <property type="molecule type" value="Genomic_DNA"/>
</dbReference>
<dbReference type="InterPro" id="IPR002372">
    <property type="entry name" value="PQQ_rpt_dom"/>
</dbReference>
<dbReference type="Pfam" id="PF13360">
    <property type="entry name" value="PQQ_2"/>
    <property type="match status" value="1"/>
</dbReference>
<dbReference type="SMART" id="SM00564">
    <property type="entry name" value="PQQ"/>
    <property type="match status" value="3"/>
</dbReference>
<dbReference type="SUPFAM" id="SSF50998">
    <property type="entry name" value="Quinoprotein alcohol dehydrogenase-like"/>
    <property type="match status" value="1"/>
</dbReference>
<dbReference type="PANTHER" id="PTHR34512">
    <property type="entry name" value="CELL SURFACE PROTEIN"/>
    <property type="match status" value="1"/>
</dbReference>
<dbReference type="AlphaFoldDB" id="A0A5C5Y4C5"/>
<dbReference type="PANTHER" id="PTHR34512:SF30">
    <property type="entry name" value="OUTER MEMBRANE PROTEIN ASSEMBLY FACTOR BAMB"/>
    <property type="match status" value="1"/>
</dbReference>
<keyword evidence="3" id="KW-1185">Reference proteome</keyword>
<feature type="domain" description="Pyrrolo-quinoline quinone repeat" evidence="1">
    <location>
        <begin position="98"/>
        <end position="323"/>
    </location>
</feature>
<evidence type="ECO:0000313" key="3">
    <source>
        <dbReference type="Proteomes" id="UP000317238"/>
    </source>
</evidence>
<evidence type="ECO:0000313" key="2">
    <source>
        <dbReference type="EMBL" id="TWT70626.1"/>
    </source>
</evidence>
<dbReference type="InterPro" id="IPR015943">
    <property type="entry name" value="WD40/YVTN_repeat-like_dom_sf"/>
</dbReference>
<dbReference type="OrthoDB" id="244732at2"/>
<proteinExistence type="predicted"/>
<organism evidence="2 3">
    <name type="scientific">Crateriforma conspicua</name>
    <dbReference type="NCBI Taxonomy" id="2527996"/>
    <lineage>
        <taxon>Bacteria</taxon>
        <taxon>Pseudomonadati</taxon>
        <taxon>Planctomycetota</taxon>
        <taxon>Planctomycetia</taxon>
        <taxon>Planctomycetales</taxon>
        <taxon>Planctomycetaceae</taxon>
        <taxon>Crateriforma</taxon>
    </lineage>
</organism>
<dbReference type="Proteomes" id="UP000317238">
    <property type="component" value="Unassembled WGS sequence"/>
</dbReference>
<dbReference type="InterPro" id="IPR011047">
    <property type="entry name" value="Quinoprotein_ADH-like_sf"/>
</dbReference>
<reference evidence="2 3" key="1">
    <citation type="submission" date="2019-02" db="EMBL/GenBank/DDBJ databases">
        <title>Deep-cultivation of Planctomycetes and their phenomic and genomic characterization uncovers novel biology.</title>
        <authorList>
            <person name="Wiegand S."/>
            <person name="Jogler M."/>
            <person name="Boedeker C."/>
            <person name="Pinto D."/>
            <person name="Vollmers J."/>
            <person name="Rivas-Marin E."/>
            <person name="Kohn T."/>
            <person name="Peeters S.H."/>
            <person name="Heuer A."/>
            <person name="Rast P."/>
            <person name="Oberbeckmann S."/>
            <person name="Bunk B."/>
            <person name="Jeske O."/>
            <person name="Meyerdierks A."/>
            <person name="Storesund J.E."/>
            <person name="Kallscheuer N."/>
            <person name="Luecker S."/>
            <person name="Lage O.M."/>
            <person name="Pohl T."/>
            <person name="Merkel B.J."/>
            <person name="Hornburger P."/>
            <person name="Mueller R.-W."/>
            <person name="Bruemmer F."/>
            <person name="Labrenz M."/>
            <person name="Spormann A.M."/>
            <person name="Op Den Camp H."/>
            <person name="Overmann J."/>
            <person name="Amann R."/>
            <person name="Jetten M.S.M."/>
            <person name="Mascher T."/>
            <person name="Medema M.H."/>
            <person name="Devos D.P."/>
            <person name="Kaster A.-K."/>
            <person name="Ovreas L."/>
            <person name="Rohde M."/>
            <person name="Galperin M.Y."/>
            <person name="Jogler C."/>
        </authorList>
    </citation>
    <scope>NUCLEOTIDE SEQUENCE [LARGE SCALE GENOMIC DNA]</scope>
    <source>
        <strain evidence="2 3">Pan14r</strain>
    </source>
</reference>
<gene>
    <name evidence="2" type="ORF">Pan14r_29330</name>
</gene>
<sequence>MSRTFPRIFGVWILLFHGALAWSDDWQQFRGDDGSATTSQGSLPVQWDAATSVRWKTDLPGPGGSCPIVLDDLVVVTYYDGYGIDEDSPGNIQDLSRHLAAYRRSTGDHVWTVDFPSDGGDKPFEGFQALHGYASSTPVTDGQDIYVFLGRSGVAAVSKDGQKRWQVSVGDGVHGWGSGTSPVLFDDLVIVNASVESSSMVALNKSDGTEAWRVDDVQRSWSSPLLVDVASGPQELVLADKGRLRGFDPATGKTLWTCPFVDDYICPTPISHDGVVYAIGGRRNTAVAVKAGGRGDVEPLWEARAGANVPSPVYHDGHLYFLNERSGLAFCLNAEDGDIVYRERLSPRPGTVYGSPLLAEDQYYVVTRDSGTFVIAAKPEFQMLQHNDALDDSRVNASPVPAGSEILVRSNDALYCLQ</sequence>
<name>A0A5C5Y4C5_9PLAN</name>
<dbReference type="RefSeq" id="WP_145302185.1">
    <property type="nucleotide sequence ID" value="NZ_CP036319.1"/>
</dbReference>
<accession>A0A5C5Y4C5</accession>
<dbReference type="InterPro" id="IPR018391">
    <property type="entry name" value="PQQ_b-propeller_rpt"/>
</dbReference>
<evidence type="ECO:0000259" key="1">
    <source>
        <dbReference type="Pfam" id="PF13360"/>
    </source>
</evidence>
<dbReference type="Gene3D" id="2.130.10.10">
    <property type="entry name" value="YVTN repeat-like/Quinoprotein amine dehydrogenase"/>
    <property type="match status" value="2"/>
</dbReference>